<feature type="region of interest" description="Disordered" evidence="2">
    <location>
        <begin position="32"/>
        <end position="79"/>
    </location>
</feature>
<feature type="compositionally biased region" description="Pro residues" evidence="2">
    <location>
        <begin position="38"/>
        <end position="47"/>
    </location>
</feature>
<evidence type="ECO:0000259" key="4">
    <source>
        <dbReference type="Pfam" id="PF01551"/>
    </source>
</evidence>
<evidence type="ECO:0000256" key="1">
    <source>
        <dbReference type="ARBA" id="ARBA00022729"/>
    </source>
</evidence>
<dbReference type="InterPro" id="IPR016047">
    <property type="entry name" value="M23ase_b-sheet_dom"/>
</dbReference>
<evidence type="ECO:0000256" key="2">
    <source>
        <dbReference type="SAM" id="MobiDB-lite"/>
    </source>
</evidence>
<dbReference type="Gene3D" id="2.70.70.10">
    <property type="entry name" value="Glucose Permease (Domain IIA)"/>
    <property type="match status" value="1"/>
</dbReference>
<reference evidence="6" key="1">
    <citation type="submission" date="2015-11" db="EMBL/GenBank/DDBJ databases">
        <authorList>
            <person name="Dugat-Bony E."/>
        </authorList>
    </citation>
    <scope>NUCLEOTIDE SEQUENCE [LARGE SCALE GENOMIC DNA]</scope>
    <source>
        <strain evidence="6">Mu292</strain>
    </source>
</reference>
<dbReference type="Pfam" id="PF01551">
    <property type="entry name" value="Peptidase_M23"/>
    <property type="match status" value="1"/>
</dbReference>
<evidence type="ECO:0000313" key="6">
    <source>
        <dbReference type="Proteomes" id="UP000182498"/>
    </source>
</evidence>
<dbReference type="PANTHER" id="PTHR21666">
    <property type="entry name" value="PEPTIDASE-RELATED"/>
    <property type="match status" value="1"/>
</dbReference>
<keyword evidence="6" id="KW-1185">Reference proteome</keyword>
<proteinExistence type="predicted"/>
<keyword evidence="1 3" id="KW-0732">Signal</keyword>
<dbReference type="CDD" id="cd12797">
    <property type="entry name" value="M23_peptidase"/>
    <property type="match status" value="1"/>
</dbReference>
<gene>
    <name evidence="5" type="ORF">CVAR292_02299</name>
</gene>
<dbReference type="Proteomes" id="UP000182498">
    <property type="component" value="Unassembled WGS sequence"/>
</dbReference>
<protein>
    <submittedName>
        <fullName evidence="5">Peptidase family M23</fullName>
    </submittedName>
</protein>
<dbReference type="InterPro" id="IPR011055">
    <property type="entry name" value="Dup_hybrid_motif"/>
</dbReference>
<name>A0A0X2NNB9_9CORY</name>
<dbReference type="OMA" id="APACLHW"/>
<dbReference type="RefSeq" id="WP_014010221.1">
    <property type="nucleotide sequence ID" value="NZ_FAUH01000016.1"/>
</dbReference>
<dbReference type="InterPro" id="IPR050570">
    <property type="entry name" value="Cell_wall_metabolism_enzyme"/>
</dbReference>
<feature type="domain" description="M23ase beta-sheet core" evidence="4">
    <location>
        <begin position="75"/>
        <end position="162"/>
    </location>
</feature>
<evidence type="ECO:0000256" key="3">
    <source>
        <dbReference type="SAM" id="SignalP"/>
    </source>
</evidence>
<dbReference type="AlphaFoldDB" id="A0A0X2NNB9"/>
<dbReference type="EMBL" id="FAUH01000016">
    <property type="protein sequence ID" value="CUU66946.1"/>
    <property type="molecule type" value="Genomic_DNA"/>
</dbReference>
<organism evidence="5 6">
    <name type="scientific">Corynebacterium variabile</name>
    <dbReference type="NCBI Taxonomy" id="1727"/>
    <lineage>
        <taxon>Bacteria</taxon>
        <taxon>Bacillati</taxon>
        <taxon>Actinomycetota</taxon>
        <taxon>Actinomycetes</taxon>
        <taxon>Mycobacteriales</taxon>
        <taxon>Corynebacteriaceae</taxon>
        <taxon>Corynebacterium</taxon>
    </lineage>
</organism>
<sequence length="191" mass="19313">MTTTTANTVTTVPRLAAALLATALSVGLTTVPTAAAPESPPGTPPGSAPAGNHLRPVPGTVLAPADIPDQNWSPGHRGVDLDAASGAAVRASAAGTVRFAGVVAGTPTVSVDHGGGLRTTYEPVLAQVRVGEQVGRGQILGELADHASLPGTARRDPGLHWGAVLGPPAEDAERYIDPMTLLGPVQVRLWR</sequence>
<evidence type="ECO:0000313" key="5">
    <source>
        <dbReference type="EMBL" id="CUU66946.1"/>
    </source>
</evidence>
<dbReference type="GO" id="GO:0004222">
    <property type="term" value="F:metalloendopeptidase activity"/>
    <property type="evidence" value="ECO:0007669"/>
    <property type="project" value="TreeGrafter"/>
</dbReference>
<dbReference type="OrthoDB" id="5245088at2"/>
<accession>A0A0X2NNB9</accession>
<dbReference type="SUPFAM" id="SSF51261">
    <property type="entry name" value="Duplicated hybrid motif"/>
    <property type="match status" value="1"/>
</dbReference>
<feature type="signal peptide" evidence="3">
    <location>
        <begin position="1"/>
        <end position="35"/>
    </location>
</feature>
<feature type="chain" id="PRO_5007036617" evidence="3">
    <location>
        <begin position="36"/>
        <end position="191"/>
    </location>
</feature>
<dbReference type="PANTHER" id="PTHR21666:SF289">
    <property type="entry name" value="L-ALA--D-GLU ENDOPEPTIDASE"/>
    <property type="match status" value="1"/>
</dbReference>